<keyword evidence="3" id="KW-0479">Metal-binding</keyword>
<reference evidence="9" key="2">
    <citation type="submission" date="2020-07" db="EMBL/GenBank/DDBJ databases">
        <authorList>
            <person name="Vera ALvarez R."/>
            <person name="Arias-Moreno D.M."/>
            <person name="Jimenez-Jacinto V."/>
            <person name="Jimenez-Bremont J.F."/>
            <person name="Swaminathan K."/>
            <person name="Moose S.P."/>
            <person name="Guerrero-Gonzalez M.L."/>
            <person name="Marino-Ramirez L."/>
            <person name="Landsman D."/>
            <person name="Rodriguez-Kessler M."/>
            <person name="Delgado-Sanchez P."/>
        </authorList>
    </citation>
    <scope>NUCLEOTIDE SEQUENCE</scope>
    <source>
        <tissue evidence="9">Cladode</tissue>
    </source>
</reference>
<evidence type="ECO:0000256" key="7">
    <source>
        <dbReference type="ARBA" id="ARBA00022967"/>
    </source>
</evidence>
<evidence type="ECO:0000256" key="4">
    <source>
        <dbReference type="ARBA" id="ARBA00022741"/>
    </source>
</evidence>
<evidence type="ECO:0000256" key="2">
    <source>
        <dbReference type="ARBA" id="ARBA00006024"/>
    </source>
</evidence>
<evidence type="ECO:0000256" key="8">
    <source>
        <dbReference type="SAM" id="MobiDB-lite"/>
    </source>
</evidence>
<dbReference type="InterPro" id="IPR051949">
    <property type="entry name" value="Cation_Transport_ATPase"/>
</dbReference>
<comment type="subcellular location">
    <subcellularLocation>
        <location evidence="1">Membrane</location>
        <topology evidence="1">Multi-pass membrane protein</topology>
    </subcellularLocation>
</comment>
<proteinExistence type="inferred from homology"/>
<dbReference type="GO" id="GO:0046872">
    <property type="term" value="F:metal ion binding"/>
    <property type="evidence" value="ECO:0007669"/>
    <property type="project" value="UniProtKB-KW"/>
</dbReference>
<dbReference type="EMBL" id="GISG01052803">
    <property type="protein sequence ID" value="MBA4625600.1"/>
    <property type="molecule type" value="Transcribed_RNA"/>
</dbReference>
<evidence type="ECO:0000256" key="1">
    <source>
        <dbReference type="ARBA" id="ARBA00004141"/>
    </source>
</evidence>
<dbReference type="AlphaFoldDB" id="A0A7C9CT12"/>
<keyword evidence="7" id="KW-1278">Translocase</keyword>
<evidence type="ECO:0000256" key="3">
    <source>
        <dbReference type="ARBA" id="ARBA00022723"/>
    </source>
</evidence>
<name>A0A7C9CT12_OPUST</name>
<dbReference type="PANTHER" id="PTHR43079">
    <property type="entry name" value="PROBABLE CADMIUM/ZINC-TRANSPORTING ATPASE HMA1"/>
    <property type="match status" value="1"/>
</dbReference>
<evidence type="ECO:0000256" key="6">
    <source>
        <dbReference type="ARBA" id="ARBA00022842"/>
    </source>
</evidence>
<keyword evidence="5" id="KW-0067">ATP-binding</keyword>
<dbReference type="GO" id="GO:0016020">
    <property type="term" value="C:membrane"/>
    <property type="evidence" value="ECO:0007669"/>
    <property type="project" value="UniProtKB-SubCell"/>
</dbReference>
<evidence type="ECO:0000313" key="9">
    <source>
        <dbReference type="EMBL" id="MBA4625600.1"/>
    </source>
</evidence>
<comment type="similarity">
    <text evidence="2">Belongs to the cation transport ATPase (P-type) (TC 3.A.3) family. Type IB subfamily.</text>
</comment>
<accession>A0A7C9CT12</accession>
<organism evidence="9">
    <name type="scientific">Opuntia streptacantha</name>
    <name type="common">Prickly pear cactus</name>
    <name type="synonym">Opuntia cardona</name>
    <dbReference type="NCBI Taxonomy" id="393608"/>
    <lineage>
        <taxon>Eukaryota</taxon>
        <taxon>Viridiplantae</taxon>
        <taxon>Streptophyta</taxon>
        <taxon>Embryophyta</taxon>
        <taxon>Tracheophyta</taxon>
        <taxon>Spermatophyta</taxon>
        <taxon>Magnoliopsida</taxon>
        <taxon>eudicotyledons</taxon>
        <taxon>Gunneridae</taxon>
        <taxon>Pentapetalae</taxon>
        <taxon>Caryophyllales</taxon>
        <taxon>Cactineae</taxon>
        <taxon>Cactaceae</taxon>
        <taxon>Opuntioideae</taxon>
        <taxon>Opuntia</taxon>
    </lineage>
</organism>
<feature type="region of interest" description="Disordered" evidence="8">
    <location>
        <begin position="63"/>
        <end position="103"/>
    </location>
</feature>
<keyword evidence="4" id="KW-0547">Nucleotide-binding</keyword>
<keyword evidence="6" id="KW-0460">Magnesium</keyword>
<dbReference type="PANTHER" id="PTHR43079:SF1">
    <property type="entry name" value="CADMIUM_ZINC-TRANSPORTING ATPASE HMA1, CHLOROPLASTIC-RELATED"/>
    <property type="match status" value="1"/>
</dbReference>
<dbReference type="EMBL" id="GISG01052802">
    <property type="protein sequence ID" value="MBA4625599.1"/>
    <property type="molecule type" value="Transcribed_RNA"/>
</dbReference>
<evidence type="ECO:0000256" key="5">
    <source>
        <dbReference type="ARBA" id="ARBA00022840"/>
    </source>
</evidence>
<reference evidence="9" key="1">
    <citation type="journal article" date="2013" name="J. Plant Res.">
        <title>Effect of fungi and light on seed germination of three Opuntia species from semiarid lands of central Mexico.</title>
        <authorList>
            <person name="Delgado-Sanchez P."/>
            <person name="Jimenez-Bremont J.F."/>
            <person name="Guerrero-Gonzalez Mde L."/>
            <person name="Flores J."/>
        </authorList>
    </citation>
    <scope>NUCLEOTIDE SEQUENCE</scope>
    <source>
        <tissue evidence="9">Cladode</tissue>
    </source>
</reference>
<feature type="compositionally biased region" description="Basic and acidic residues" evidence="8">
    <location>
        <begin position="63"/>
        <end position="94"/>
    </location>
</feature>
<dbReference type="GO" id="GO:0005524">
    <property type="term" value="F:ATP binding"/>
    <property type="evidence" value="ECO:0007669"/>
    <property type="project" value="UniProtKB-KW"/>
</dbReference>
<sequence>METLLLGYGVTGLKFLNSNPKVGSFRSKSYDFVPSSSSNLCHKLLLPTLNYRKGAIHSVASDNHRHQSHNHDHNHNHNHDHNHGHCDDDHDHQQHLHHHHHHGEDVQLNKYQEGFIRFAKAVGWLDLANFLRENLQLCCCSMALFLAAAACPYLVPKPVAKSWQNAFIFIAFPLVGPLHQYSWGTP</sequence>
<protein>
    <submittedName>
        <fullName evidence="9">Uncharacterized protein</fullName>
    </submittedName>
</protein>